<sequence>MRWTGWRISNLVLALIFMIVSLVILIRKTDGAGVAQSPELRMITLMIWVGFVAALVVLEVIVRLVMRKRKQ</sequence>
<evidence type="ECO:0008006" key="4">
    <source>
        <dbReference type="Google" id="ProtNLM"/>
    </source>
</evidence>
<protein>
    <recommendedName>
        <fullName evidence="4">DUF3923 domain-containing protein</fullName>
    </recommendedName>
</protein>
<organism evidence="2 3">
    <name type="scientific">Lentilactobacillus fungorum</name>
    <dbReference type="NCBI Taxonomy" id="2201250"/>
    <lineage>
        <taxon>Bacteria</taxon>
        <taxon>Bacillati</taxon>
        <taxon>Bacillota</taxon>
        <taxon>Bacilli</taxon>
        <taxon>Lactobacillales</taxon>
        <taxon>Lactobacillaceae</taxon>
        <taxon>Lentilactobacillus</taxon>
    </lineage>
</organism>
<dbReference type="InterPro" id="IPR025037">
    <property type="entry name" value="DUF3923"/>
</dbReference>
<proteinExistence type="predicted"/>
<evidence type="ECO:0000313" key="3">
    <source>
        <dbReference type="Proteomes" id="UP000604765"/>
    </source>
</evidence>
<name>A0ABQ3VZB4_9LACO</name>
<dbReference type="Pfam" id="PF13061">
    <property type="entry name" value="DUF3923"/>
    <property type="match status" value="1"/>
</dbReference>
<keyword evidence="3" id="KW-1185">Reference proteome</keyword>
<keyword evidence="1" id="KW-0472">Membrane</keyword>
<gene>
    <name evidence="2" type="ORF">YK48G_07860</name>
</gene>
<evidence type="ECO:0000256" key="1">
    <source>
        <dbReference type="SAM" id="Phobius"/>
    </source>
</evidence>
<accession>A0ABQ3VZB4</accession>
<feature type="transmembrane region" description="Helical" evidence="1">
    <location>
        <begin position="7"/>
        <end position="26"/>
    </location>
</feature>
<dbReference type="Proteomes" id="UP000604765">
    <property type="component" value="Unassembled WGS sequence"/>
</dbReference>
<comment type="caution">
    <text evidence="2">The sequence shown here is derived from an EMBL/GenBank/DDBJ whole genome shotgun (WGS) entry which is preliminary data.</text>
</comment>
<dbReference type="RefSeq" id="WP_203629391.1">
    <property type="nucleotide sequence ID" value="NZ_BNJR01000007.1"/>
</dbReference>
<dbReference type="EMBL" id="BNJR01000007">
    <property type="protein sequence ID" value="GHP13361.1"/>
    <property type="molecule type" value="Genomic_DNA"/>
</dbReference>
<feature type="transmembrane region" description="Helical" evidence="1">
    <location>
        <begin position="46"/>
        <end position="66"/>
    </location>
</feature>
<evidence type="ECO:0000313" key="2">
    <source>
        <dbReference type="EMBL" id="GHP13361.1"/>
    </source>
</evidence>
<keyword evidence="1" id="KW-0812">Transmembrane</keyword>
<reference evidence="2 3" key="1">
    <citation type="journal article" date="2021" name="Int. J. Syst. Evol. Microbiol.">
        <title>Lentilactobacillus fungorum sp. nov., isolated from spent mushroom substrates.</title>
        <authorList>
            <person name="Tohno M."/>
            <person name="Tanizawa Y."/>
            <person name="Kojima Y."/>
            <person name="Sakamoto M."/>
            <person name="Ohkuma M."/>
            <person name="Kobayashi H."/>
        </authorList>
    </citation>
    <scope>NUCLEOTIDE SEQUENCE [LARGE SCALE GENOMIC DNA]</scope>
    <source>
        <strain evidence="2 3">YK48G</strain>
    </source>
</reference>
<keyword evidence="1" id="KW-1133">Transmembrane helix</keyword>